<protein>
    <submittedName>
        <fullName evidence="1">Uncharacterized protein</fullName>
    </submittedName>
</protein>
<accession>A0A7D9HBA6</accession>
<dbReference type="AlphaFoldDB" id="A0A7D9HBA6"/>
<proteinExistence type="predicted"/>
<comment type="caution">
    <text evidence="1">The sequence shown here is derived from an EMBL/GenBank/DDBJ whole genome shotgun (WGS) entry which is preliminary data.</text>
</comment>
<sequence>MFADDTNVSTRAESLEELEVHLNSDLDNIHQWLVANKLTLNVSKTEYMIIGSRSKLSKITENPMIRIAVGTDELVNEQLRRARLGERDDVAQFGAVGQDVYQRDKRERRPNIRLDQDAVNAERMLKLQRSRSGHQGHLTELNNKISVLLYDTYNVDSVKELLELFNRQWERFNLVHNEVLLFAYNDHSTVASAMHAYNEQFARKTELLNKVSQYLQFHDREKTIPDELETRSNASLSSSNSLSSAKSIASSKSREMRLKREKAELYLKQLRDRQSVEKDVERRKLEMRQAIEQQKLEDEIEIAKLEERYAVEEERRLYADEIL</sequence>
<name>A0A7D9HBA6_PARCT</name>
<evidence type="ECO:0000313" key="2">
    <source>
        <dbReference type="Proteomes" id="UP001152795"/>
    </source>
</evidence>
<dbReference type="Proteomes" id="UP001152795">
    <property type="component" value="Unassembled WGS sequence"/>
</dbReference>
<reference evidence="1" key="1">
    <citation type="submission" date="2020-04" db="EMBL/GenBank/DDBJ databases">
        <authorList>
            <person name="Alioto T."/>
            <person name="Alioto T."/>
            <person name="Gomez Garrido J."/>
        </authorList>
    </citation>
    <scope>NUCLEOTIDE SEQUENCE</scope>
    <source>
        <strain evidence="1">A484AB</strain>
    </source>
</reference>
<dbReference type="EMBL" id="CACRXK020000129">
    <property type="protein sequence ID" value="CAB3978611.1"/>
    <property type="molecule type" value="Genomic_DNA"/>
</dbReference>
<keyword evidence="2" id="KW-1185">Reference proteome</keyword>
<gene>
    <name evidence="1" type="ORF">PACLA_8A001233</name>
</gene>
<evidence type="ECO:0000313" key="1">
    <source>
        <dbReference type="EMBL" id="CAB3978611.1"/>
    </source>
</evidence>
<organism evidence="1 2">
    <name type="scientific">Paramuricea clavata</name>
    <name type="common">Red gorgonian</name>
    <name type="synonym">Violescent sea-whip</name>
    <dbReference type="NCBI Taxonomy" id="317549"/>
    <lineage>
        <taxon>Eukaryota</taxon>
        <taxon>Metazoa</taxon>
        <taxon>Cnidaria</taxon>
        <taxon>Anthozoa</taxon>
        <taxon>Octocorallia</taxon>
        <taxon>Malacalcyonacea</taxon>
        <taxon>Plexauridae</taxon>
        <taxon>Paramuricea</taxon>
    </lineage>
</organism>